<reference evidence="2 3" key="1">
    <citation type="submission" date="2013-05" db="EMBL/GenBank/DDBJ databases">
        <title>Drechslerella stenobrocha genome reveals carnivorous origination and mechanical trapping mechanism of predatory fungi.</title>
        <authorList>
            <person name="Liu X."/>
            <person name="Zhang W."/>
            <person name="Liu K."/>
        </authorList>
    </citation>
    <scope>NUCLEOTIDE SEQUENCE [LARGE SCALE GENOMIC DNA]</scope>
    <source>
        <strain evidence="2 3">248</strain>
    </source>
</reference>
<feature type="compositionally biased region" description="Basic residues" evidence="1">
    <location>
        <begin position="32"/>
        <end position="52"/>
    </location>
</feature>
<feature type="compositionally biased region" description="Basic and acidic residues" evidence="1">
    <location>
        <begin position="93"/>
        <end position="108"/>
    </location>
</feature>
<accession>W7I8N5</accession>
<dbReference type="HOGENOM" id="CLU_2049140_0_0_1"/>
<dbReference type="OrthoDB" id="5377733at2759"/>
<dbReference type="Proteomes" id="UP000024837">
    <property type="component" value="Unassembled WGS sequence"/>
</dbReference>
<proteinExistence type="predicted"/>
<keyword evidence="3" id="KW-1185">Reference proteome</keyword>
<evidence type="ECO:0000313" key="3">
    <source>
        <dbReference type="Proteomes" id="UP000024837"/>
    </source>
</evidence>
<evidence type="ECO:0000256" key="1">
    <source>
        <dbReference type="SAM" id="MobiDB-lite"/>
    </source>
</evidence>
<evidence type="ECO:0000313" key="2">
    <source>
        <dbReference type="EMBL" id="EWC48437.1"/>
    </source>
</evidence>
<dbReference type="AlphaFoldDB" id="W7I8N5"/>
<dbReference type="EMBL" id="KI966390">
    <property type="protein sequence ID" value="EWC48437.1"/>
    <property type="molecule type" value="Genomic_DNA"/>
</dbReference>
<organism evidence="2 3">
    <name type="scientific">Drechslerella stenobrocha 248</name>
    <dbReference type="NCBI Taxonomy" id="1043628"/>
    <lineage>
        <taxon>Eukaryota</taxon>
        <taxon>Fungi</taxon>
        <taxon>Dikarya</taxon>
        <taxon>Ascomycota</taxon>
        <taxon>Pezizomycotina</taxon>
        <taxon>Orbiliomycetes</taxon>
        <taxon>Orbiliales</taxon>
        <taxon>Orbiliaceae</taxon>
        <taxon>Drechslerella</taxon>
    </lineage>
</organism>
<name>W7I8N5_9PEZI</name>
<protein>
    <submittedName>
        <fullName evidence="2">Uncharacterized protein</fullName>
    </submittedName>
</protein>
<gene>
    <name evidence="2" type="ORF">DRE_02206</name>
</gene>
<feature type="region of interest" description="Disordered" evidence="1">
    <location>
        <begin position="18"/>
        <end position="133"/>
    </location>
</feature>
<feature type="compositionally biased region" description="Low complexity" evidence="1">
    <location>
        <begin position="65"/>
        <end position="77"/>
    </location>
</feature>
<sequence>MPSETKQLASAALASFLRARHAEVPTSEASRALRRKLQRERRKSQSKSSRHAHAAESDRNAGIETAAAAAPTSALSPRPNPSGVRKDHKKAAISKEEREIRQRILKMRENKRKGKPIIPAKKTVDVDTSDDDL</sequence>